<evidence type="ECO:0000313" key="2">
    <source>
        <dbReference type="Proteomes" id="UP000184085"/>
    </source>
</evidence>
<reference evidence="2" key="1">
    <citation type="submission" date="2016-09" db="EMBL/GenBank/DDBJ databases">
        <authorList>
            <person name="Wibberg D."/>
        </authorList>
    </citation>
    <scope>NUCLEOTIDE SEQUENCE [LARGE SCALE GENOMIC DNA]</scope>
</reference>
<accession>A0A1M4MVV8</accession>
<dbReference type="Proteomes" id="UP000184085">
    <property type="component" value="Unassembled WGS sequence"/>
</dbReference>
<name>A0A1M4MVV8_9RHOB</name>
<sequence length="37" mass="4069">MLLERNQCILTLLYPGSGSVVPSRVPARTRDGVVRDV</sequence>
<organism evidence="1 2">
    <name type="scientific">Donghicola eburneus</name>
    <dbReference type="NCBI Taxonomy" id="393278"/>
    <lineage>
        <taxon>Bacteria</taxon>
        <taxon>Pseudomonadati</taxon>
        <taxon>Pseudomonadota</taxon>
        <taxon>Alphaproteobacteria</taxon>
        <taxon>Rhodobacterales</taxon>
        <taxon>Roseobacteraceae</taxon>
        <taxon>Donghicola</taxon>
    </lineage>
</organism>
<evidence type="ECO:0000313" key="1">
    <source>
        <dbReference type="EMBL" id="SCM66621.1"/>
    </source>
</evidence>
<dbReference type="EMBL" id="FMJB01000033">
    <property type="protein sequence ID" value="SCM66621.1"/>
    <property type="molecule type" value="Genomic_DNA"/>
</dbReference>
<dbReference type="AlphaFoldDB" id="A0A1M4MVV8"/>
<gene>
    <name evidence="1" type="ORF">KARMA_0800</name>
</gene>
<keyword evidence="2" id="KW-1185">Reference proteome</keyword>
<proteinExistence type="predicted"/>
<protein>
    <submittedName>
        <fullName evidence="1">Uncharacterized protein</fullName>
    </submittedName>
</protein>